<reference evidence="7" key="2">
    <citation type="journal article" date="2023" name="Science">
        <title>Genomic signatures of disease resistance in endangered staghorn corals.</title>
        <authorList>
            <person name="Vollmer S.V."/>
            <person name="Selwyn J.D."/>
            <person name="Despard B.A."/>
            <person name="Roesel C.L."/>
        </authorList>
    </citation>
    <scope>NUCLEOTIDE SEQUENCE</scope>
    <source>
        <strain evidence="7">K2</strain>
    </source>
</reference>
<evidence type="ECO:0000313" key="7">
    <source>
        <dbReference type="EMBL" id="KAK2566492.1"/>
    </source>
</evidence>
<evidence type="ECO:0000256" key="1">
    <source>
        <dbReference type="ARBA" id="ARBA00022723"/>
    </source>
</evidence>
<proteinExistence type="predicted"/>
<keyword evidence="1" id="KW-0479">Metal-binding</keyword>
<evidence type="ECO:0000256" key="3">
    <source>
        <dbReference type="ARBA" id="ARBA00022833"/>
    </source>
</evidence>
<dbReference type="InterPro" id="IPR038441">
    <property type="entry name" value="THAP_Znf_sf"/>
</dbReference>
<feature type="domain" description="THAP-type" evidence="6">
    <location>
        <begin position="7"/>
        <end position="87"/>
    </location>
</feature>
<evidence type="ECO:0000256" key="2">
    <source>
        <dbReference type="ARBA" id="ARBA00022771"/>
    </source>
</evidence>
<name>A0AAD9VA28_ACRCE</name>
<keyword evidence="3" id="KW-0862">Zinc</keyword>
<keyword evidence="4 5" id="KW-0238">DNA-binding</keyword>
<keyword evidence="2 5" id="KW-0863">Zinc-finger</keyword>
<dbReference type="Proteomes" id="UP001249851">
    <property type="component" value="Unassembled WGS sequence"/>
</dbReference>
<accession>A0AAD9VA28</accession>
<dbReference type="SMART" id="SM00980">
    <property type="entry name" value="THAP"/>
    <property type="match status" value="1"/>
</dbReference>
<gene>
    <name evidence="7" type="ORF">P5673_009101</name>
</gene>
<protein>
    <recommendedName>
        <fullName evidence="6">THAP-type domain-containing protein</fullName>
    </recommendedName>
</protein>
<evidence type="ECO:0000256" key="5">
    <source>
        <dbReference type="PROSITE-ProRule" id="PRU00309"/>
    </source>
</evidence>
<keyword evidence="8" id="KW-1185">Reference proteome</keyword>
<dbReference type="SUPFAM" id="SSF57716">
    <property type="entry name" value="Glucocorticoid receptor-like (DNA-binding domain)"/>
    <property type="match status" value="1"/>
</dbReference>
<reference evidence="7" key="1">
    <citation type="journal article" date="2023" name="G3 (Bethesda)">
        <title>Whole genome assembly and annotation of the endangered Caribbean coral Acropora cervicornis.</title>
        <authorList>
            <person name="Selwyn J.D."/>
            <person name="Vollmer S.V."/>
        </authorList>
    </citation>
    <scope>NUCLEOTIDE SEQUENCE</scope>
    <source>
        <strain evidence="7">K2</strain>
    </source>
</reference>
<dbReference type="EMBL" id="JARQWQ010000016">
    <property type="protein sequence ID" value="KAK2566492.1"/>
    <property type="molecule type" value="Genomic_DNA"/>
</dbReference>
<sequence>MAARETVPRGVIYCCVPLCHSYSGKVVNEKVVKPHRLPKETKARRIWIARLGNVRQNFSAKSGTRVCSLHFKGEEGPKPWCQFPSLFPSKPVQESFLQRNRPLPNRSRGSTTSSKVQTCQELAEYSSSTKQAVCNGNNSHHCFHDYISTTSCNFDSGVISKEGPRDKDIQFYSNSTNSGVQATVEMMDFGV</sequence>
<evidence type="ECO:0000313" key="8">
    <source>
        <dbReference type="Proteomes" id="UP001249851"/>
    </source>
</evidence>
<dbReference type="GO" id="GO:0003677">
    <property type="term" value="F:DNA binding"/>
    <property type="evidence" value="ECO:0007669"/>
    <property type="project" value="UniProtKB-UniRule"/>
</dbReference>
<evidence type="ECO:0000256" key="4">
    <source>
        <dbReference type="ARBA" id="ARBA00023125"/>
    </source>
</evidence>
<comment type="caution">
    <text evidence="7">The sequence shown here is derived from an EMBL/GenBank/DDBJ whole genome shotgun (WGS) entry which is preliminary data.</text>
</comment>
<organism evidence="7 8">
    <name type="scientific">Acropora cervicornis</name>
    <name type="common">Staghorn coral</name>
    <dbReference type="NCBI Taxonomy" id="6130"/>
    <lineage>
        <taxon>Eukaryota</taxon>
        <taxon>Metazoa</taxon>
        <taxon>Cnidaria</taxon>
        <taxon>Anthozoa</taxon>
        <taxon>Hexacorallia</taxon>
        <taxon>Scleractinia</taxon>
        <taxon>Astrocoeniina</taxon>
        <taxon>Acroporidae</taxon>
        <taxon>Acropora</taxon>
    </lineage>
</organism>
<dbReference type="GO" id="GO:0008270">
    <property type="term" value="F:zinc ion binding"/>
    <property type="evidence" value="ECO:0007669"/>
    <property type="project" value="UniProtKB-KW"/>
</dbReference>
<dbReference type="AlphaFoldDB" id="A0AAD9VA28"/>
<evidence type="ECO:0000259" key="6">
    <source>
        <dbReference type="PROSITE" id="PS50950"/>
    </source>
</evidence>
<dbReference type="Gene3D" id="6.20.210.20">
    <property type="entry name" value="THAP domain"/>
    <property type="match status" value="1"/>
</dbReference>
<dbReference type="Pfam" id="PF05485">
    <property type="entry name" value="THAP"/>
    <property type="match status" value="1"/>
</dbReference>
<dbReference type="InterPro" id="IPR006612">
    <property type="entry name" value="THAP_Znf"/>
</dbReference>
<dbReference type="PROSITE" id="PS50950">
    <property type="entry name" value="ZF_THAP"/>
    <property type="match status" value="1"/>
</dbReference>